<accession>A0ABP8A6R6</accession>
<name>A0ABP8A6R6_9MICO</name>
<evidence type="ECO:0000259" key="1">
    <source>
        <dbReference type="Pfam" id="PF06283"/>
    </source>
</evidence>
<organism evidence="2 3">
    <name type="scientific">Gryllotalpicola koreensis</name>
    <dbReference type="NCBI Taxonomy" id="993086"/>
    <lineage>
        <taxon>Bacteria</taxon>
        <taxon>Bacillati</taxon>
        <taxon>Actinomycetota</taxon>
        <taxon>Actinomycetes</taxon>
        <taxon>Micrococcales</taxon>
        <taxon>Microbacteriaceae</taxon>
        <taxon>Gryllotalpicola</taxon>
    </lineage>
</organism>
<keyword evidence="3" id="KW-1185">Reference proteome</keyword>
<dbReference type="PANTHER" id="PTHR40469:SF2">
    <property type="entry name" value="GALACTOSE-BINDING DOMAIN-LIKE SUPERFAMILY PROTEIN"/>
    <property type="match status" value="1"/>
</dbReference>
<dbReference type="Gene3D" id="3.40.50.880">
    <property type="match status" value="1"/>
</dbReference>
<dbReference type="InterPro" id="IPR029010">
    <property type="entry name" value="ThuA-like"/>
</dbReference>
<dbReference type="RefSeq" id="WP_344755884.1">
    <property type="nucleotide sequence ID" value="NZ_BAABBW010000005.1"/>
</dbReference>
<sequence length="226" mass="24215">MSSRAVVVSGSGRYADPWHPFPETSARIASVLHGVGFEVEVDENVDARLASPGDVELLVLNVGNPGDSRDEAADAATRAGLLEYVSAGRPLLVSHVSSTSLPAVPEWESVLGGLWVRGTTYHPPYGNAHVEIVDDGHPITAGLTDFELHDELYTQLRVGAGAHVLAQHRLDGTAHPLVWTHRFGDAPVVYDALGHDAASYDSPEHRELLGRAAMWLVRVTDAAPRA</sequence>
<evidence type="ECO:0000313" key="2">
    <source>
        <dbReference type="EMBL" id="GAA4178858.1"/>
    </source>
</evidence>
<proteinExistence type="predicted"/>
<protein>
    <recommendedName>
        <fullName evidence="1">ThuA-like domain-containing protein</fullName>
    </recommendedName>
</protein>
<evidence type="ECO:0000313" key="3">
    <source>
        <dbReference type="Proteomes" id="UP001501079"/>
    </source>
</evidence>
<dbReference type="InterPro" id="IPR029062">
    <property type="entry name" value="Class_I_gatase-like"/>
</dbReference>
<gene>
    <name evidence="2" type="ORF">GCM10022287_30050</name>
</gene>
<dbReference type="PANTHER" id="PTHR40469">
    <property type="entry name" value="SECRETED GLYCOSYL HYDROLASE"/>
    <property type="match status" value="1"/>
</dbReference>
<dbReference type="EMBL" id="BAABBW010000005">
    <property type="protein sequence ID" value="GAA4178858.1"/>
    <property type="molecule type" value="Genomic_DNA"/>
</dbReference>
<dbReference type="Proteomes" id="UP001501079">
    <property type="component" value="Unassembled WGS sequence"/>
</dbReference>
<dbReference type="SUPFAM" id="SSF52317">
    <property type="entry name" value="Class I glutamine amidotransferase-like"/>
    <property type="match status" value="1"/>
</dbReference>
<comment type="caution">
    <text evidence="2">The sequence shown here is derived from an EMBL/GenBank/DDBJ whole genome shotgun (WGS) entry which is preliminary data.</text>
</comment>
<feature type="domain" description="ThuA-like" evidence="1">
    <location>
        <begin position="19"/>
        <end position="215"/>
    </location>
</feature>
<dbReference type="Pfam" id="PF06283">
    <property type="entry name" value="ThuA"/>
    <property type="match status" value="1"/>
</dbReference>
<reference evidence="3" key="1">
    <citation type="journal article" date="2019" name="Int. J. Syst. Evol. Microbiol.">
        <title>The Global Catalogue of Microorganisms (GCM) 10K type strain sequencing project: providing services to taxonomists for standard genome sequencing and annotation.</title>
        <authorList>
            <consortium name="The Broad Institute Genomics Platform"/>
            <consortium name="The Broad Institute Genome Sequencing Center for Infectious Disease"/>
            <person name="Wu L."/>
            <person name="Ma J."/>
        </authorList>
    </citation>
    <scope>NUCLEOTIDE SEQUENCE [LARGE SCALE GENOMIC DNA]</scope>
    <source>
        <strain evidence="3">JCM 17591</strain>
    </source>
</reference>